<dbReference type="Gene3D" id="3.60.21.10">
    <property type="match status" value="1"/>
</dbReference>
<evidence type="ECO:0000313" key="3">
    <source>
        <dbReference type="Proteomes" id="UP000298264"/>
    </source>
</evidence>
<dbReference type="EMBL" id="RQHV01000048">
    <property type="protein sequence ID" value="TGN10167.1"/>
    <property type="molecule type" value="Genomic_DNA"/>
</dbReference>
<evidence type="ECO:0000259" key="1">
    <source>
        <dbReference type="Pfam" id="PF00149"/>
    </source>
</evidence>
<dbReference type="InterPro" id="IPR027629">
    <property type="entry name" value="DevT-like"/>
</dbReference>
<accession>A0A4R9LN42</accession>
<dbReference type="GO" id="GO:0016787">
    <property type="term" value="F:hydrolase activity"/>
    <property type="evidence" value="ECO:0007669"/>
    <property type="project" value="InterPro"/>
</dbReference>
<name>A0A4R9LN42_9LEPT</name>
<dbReference type="Pfam" id="PF00149">
    <property type="entry name" value="Metallophos"/>
    <property type="match status" value="1"/>
</dbReference>
<dbReference type="InterPro" id="IPR004843">
    <property type="entry name" value="Calcineurin-like_PHP"/>
</dbReference>
<keyword evidence="3" id="KW-1185">Reference proteome</keyword>
<dbReference type="PANTHER" id="PTHR35769:SF2">
    <property type="entry name" value="CALCINEURIN-LIKE METALLO-PHOSPHOESTERASE SUPERFAMILY PROTEIN"/>
    <property type="match status" value="1"/>
</dbReference>
<gene>
    <name evidence="2" type="ORF">EHS11_10405</name>
</gene>
<proteinExistence type="predicted"/>
<comment type="caution">
    <text evidence="2">The sequence shown here is derived from an EMBL/GenBank/DDBJ whole genome shotgun (WGS) entry which is preliminary data.</text>
</comment>
<dbReference type="Proteomes" id="UP000298264">
    <property type="component" value="Unassembled WGS sequence"/>
</dbReference>
<feature type="domain" description="Calcineurin-like phosphoesterase" evidence="1">
    <location>
        <begin position="1"/>
        <end position="227"/>
    </location>
</feature>
<evidence type="ECO:0000313" key="2">
    <source>
        <dbReference type="EMBL" id="TGN10167.1"/>
    </source>
</evidence>
<dbReference type="PANTHER" id="PTHR35769">
    <property type="entry name" value="CALCINEURIN-LIKE METALLO-PHOSPHOESTERASE SUPERFAMILY PROTEIN"/>
    <property type="match status" value="1"/>
</dbReference>
<dbReference type="SUPFAM" id="SSF56300">
    <property type="entry name" value="Metallo-dependent phosphatases"/>
    <property type="match status" value="1"/>
</dbReference>
<reference evidence="2" key="1">
    <citation type="journal article" date="2019" name="PLoS Negl. Trop. Dis.">
        <title>Revisiting the worldwide diversity of Leptospira species in the environment.</title>
        <authorList>
            <person name="Vincent A.T."/>
            <person name="Schiettekatte O."/>
            <person name="Bourhy P."/>
            <person name="Veyrier F.J."/>
            <person name="Picardeau M."/>
        </authorList>
    </citation>
    <scope>NUCLEOTIDE SEQUENCE [LARGE SCALE GENOMIC DNA]</scope>
    <source>
        <strain evidence="2">201400974</strain>
    </source>
</reference>
<dbReference type="OrthoDB" id="333335at2"/>
<dbReference type="RefSeq" id="WP_135764349.1">
    <property type="nucleotide sequence ID" value="NZ_RQHV01000048.1"/>
</dbReference>
<sequence>MKFALIGDIHGFWNEKDVEYFNNSDYDVLFFAGDFGKLGSFGKIDFDFSLQGLQKKAYLIPGNWDGTNVLGLLGEAKNLSFLKWLGSFGYRKRMKTFSEKVRPLPIMGYSTVVLSEEKSLTLIVGRPHAMGDGFSFAKNLSSVYGVRNSEESKIKYMTLIDSISQENLIFLSHNGSYGLGDKPTSIYGADFKKEGGDIGDEDLQFAVQYAKQKGKKVPAVLSGHMHHHSPALKIERESIVYTGGTTYVNGAKVPRIRKGKHFHTKIEWNGGSVVVIPVWV</sequence>
<organism evidence="2 3">
    <name type="scientific">Leptospira ilyithenensis</name>
    <dbReference type="NCBI Taxonomy" id="2484901"/>
    <lineage>
        <taxon>Bacteria</taxon>
        <taxon>Pseudomonadati</taxon>
        <taxon>Spirochaetota</taxon>
        <taxon>Spirochaetia</taxon>
        <taxon>Leptospirales</taxon>
        <taxon>Leptospiraceae</taxon>
        <taxon>Leptospira</taxon>
    </lineage>
</organism>
<dbReference type="AlphaFoldDB" id="A0A4R9LN42"/>
<dbReference type="InterPro" id="IPR029052">
    <property type="entry name" value="Metallo-depent_PP-like"/>
</dbReference>
<protein>
    <submittedName>
        <fullName evidence="2">Phosphoesterase</fullName>
    </submittedName>
</protein>